<name>A0A6A4T4T8_SCOMX</name>
<dbReference type="EMBL" id="VEVO01000006">
    <property type="protein sequence ID" value="KAF0041043.1"/>
    <property type="molecule type" value="Genomic_DNA"/>
</dbReference>
<gene>
    <name evidence="1" type="ORF">F2P81_006941</name>
</gene>
<comment type="caution">
    <text evidence="1">The sequence shown here is derived from an EMBL/GenBank/DDBJ whole genome shotgun (WGS) entry which is preliminary data.</text>
</comment>
<organism evidence="1 2">
    <name type="scientific">Scophthalmus maximus</name>
    <name type="common">Turbot</name>
    <name type="synonym">Psetta maxima</name>
    <dbReference type="NCBI Taxonomy" id="52904"/>
    <lineage>
        <taxon>Eukaryota</taxon>
        <taxon>Metazoa</taxon>
        <taxon>Chordata</taxon>
        <taxon>Craniata</taxon>
        <taxon>Vertebrata</taxon>
        <taxon>Euteleostomi</taxon>
        <taxon>Actinopterygii</taxon>
        <taxon>Neopterygii</taxon>
        <taxon>Teleostei</taxon>
        <taxon>Neoteleostei</taxon>
        <taxon>Acanthomorphata</taxon>
        <taxon>Carangaria</taxon>
        <taxon>Pleuronectiformes</taxon>
        <taxon>Pleuronectoidei</taxon>
        <taxon>Scophthalmidae</taxon>
        <taxon>Scophthalmus</taxon>
    </lineage>
</organism>
<reference evidence="1 2" key="1">
    <citation type="submission" date="2019-06" db="EMBL/GenBank/DDBJ databases">
        <title>Draft genomes of female and male turbot (Scophthalmus maximus).</title>
        <authorList>
            <person name="Xu H."/>
            <person name="Xu X.-W."/>
            <person name="Shao C."/>
            <person name="Chen S."/>
        </authorList>
    </citation>
    <scope>NUCLEOTIDE SEQUENCE [LARGE SCALE GENOMIC DNA]</scope>
    <source>
        <strain evidence="1">Ysfricsl-2016a</strain>
        <tissue evidence="1">Blood</tissue>
    </source>
</reference>
<dbReference type="AlphaFoldDB" id="A0A6A4T4T8"/>
<evidence type="ECO:0008006" key="3">
    <source>
        <dbReference type="Google" id="ProtNLM"/>
    </source>
</evidence>
<proteinExistence type="predicted"/>
<protein>
    <recommendedName>
        <fullName evidence="3">Protein FAM180A</fullName>
    </recommendedName>
</protein>
<dbReference type="Proteomes" id="UP000438429">
    <property type="component" value="Unassembled WGS sequence"/>
</dbReference>
<sequence>MSNNSRKASQKKNKTRVYLYLHYSIIQDQQQHPGSSPEVNKPDSLESSVITATAWWSVLLHASIFLAQMTKYCFSNTTQVLNVSRPTGFCSLFPRRKNAWYFSPRCLCLDSQKRLRESRGERDDVVDYLSVIIKRRMTIKMQLKIGIQVLLWLWSGQVLHDVVAGRSQTSQMTGSPMSDANLLFEILLGGVEIDRDNNILLHDKEMASMRPGRAFLSQINDNIPRDLSSMVQAVTTQEGQRRRPLTQTQFENLVLSMVYSAYQARRQEGEEEQAAWSGVLLQLANITVHELRGSYLFNYT</sequence>
<evidence type="ECO:0000313" key="1">
    <source>
        <dbReference type="EMBL" id="KAF0041043.1"/>
    </source>
</evidence>
<accession>A0A6A4T4T8</accession>
<dbReference type="Pfam" id="PF15173">
    <property type="entry name" value="FAM180"/>
    <property type="match status" value="1"/>
</dbReference>
<evidence type="ECO:0000313" key="2">
    <source>
        <dbReference type="Proteomes" id="UP000438429"/>
    </source>
</evidence>
<dbReference type="InterPro" id="IPR029170">
    <property type="entry name" value="FAM180"/>
</dbReference>
<dbReference type="PANTHER" id="PTHR34034:SF2">
    <property type="entry name" value="PROTEIN FAM180A"/>
    <property type="match status" value="1"/>
</dbReference>
<dbReference type="PANTHER" id="PTHR34034">
    <property type="entry name" value="PROTEIN FAM180A-RELATED"/>
    <property type="match status" value="1"/>
</dbReference>